<evidence type="ECO:0000313" key="6">
    <source>
        <dbReference type="Proteomes" id="UP000076964"/>
    </source>
</evidence>
<reference evidence="5 6" key="1">
    <citation type="submission" date="2016-02" db="EMBL/GenBank/DDBJ databases">
        <title>Draft genome sequence of Thermodesulfatator sp. S606.</title>
        <authorList>
            <person name="Lai Q."/>
            <person name="Cao J."/>
            <person name="Dupont S."/>
            <person name="Shao Z."/>
            <person name="Jebbar M."/>
            <person name="Alain K."/>
        </authorList>
    </citation>
    <scope>NUCLEOTIDE SEQUENCE [LARGE SCALE GENOMIC DNA]</scope>
    <source>
        <strain evidence="5 6">S606</strain>
    </source>
</reference>
<dbReference type="GO" id="GO:0003676">
    <property type="term" value="F:nucleic acid binding"/>
    <property type="evidence" value="ECO:0007669"/>
    <property type="project" value="InterPro"/>
</dbReference>
<feature type="domain" description="Helicase C-terminal" evidence="4">
    <location>
        <begin position="804"/>
        <end position="953"/>
    </location>
</feature>
<evidence type="ECO:0000259" key="4">
    <source>
        <dbReference type="PROSITE" id="PS51194"/>
    </source>
</evidence>
<dbReference type="Gene3D" id="3.40.960.10">
    <property type="entry name" value="VSR Endonuclease"/>
    <property type="match status" value="1"/>
</dbReference>
<dbReference type="SMART" id="SM00490">
    <property type="entry name" value="HELICc"/>
    <property type="match status" value="1"/>
</dbReference>
<dbReference type="OrthoDB" id="9774462at2"/>
<dbReference type="RefSeq" id="WP_068543959.1">
    <property type="nucleotide sequence ID" value="NZ_LSFI01000082.1"/>
</dbReference>
<dbReference type="InterPro" id="IPR014001">
    <property type="entry name" value="Helicase_ATP-bd"/>
</dbReference>
<sequence length="1588" mass="182970">MNALVNDQLERLRKLLAGTRITFGRYTGETPETEENIPRLPEPRPYTRAELLKAQKPGQMLPLPWEECFSRKEILERRPQILLTNYSMLEYLLLRHKDIELFLEAPLKFIVLDEIHTHTGSRGSEIACLIRRVRGIAGKTRDEVICIGTSATLKSADTGELGERNGEWEAELKRFAANIFGVPEDKLYLVQESYQERKEKGSFRPPPPEDPQRLFEEILRSVREVQLQDEVTEISRETIKLAEKLVSLKAPEGEDTLAVLYKLLSQSEIVSFLETITETPRQLKEIVDEFKKAFPDRKRLPDAALEAEILSYLTLGALARLDDEPLLRPKLHYFVQGLQGVYIAWQKDGVPNIFFDQAIKTDRVLFELQICRSCGQHYVRETYSSPFAVDHEGEIYGVRILSENSEDAESLYFTDAIVPGVEEEVPGESGYLCPYCGAIHDRDLSICLNEKCRRETKLIPIIFFPAPLHHCVSCGAANPDRSPVITPVKSAEVSDVMILAQTMLSAMPEPSLRKLIVFADSRQEAAFQAGWMENRSRRHRLRHLVYQILRSEPERIFSIDSLHEKLIEKAAEEGLLPRVRWGQEEEHRRLRWFIVEELASLTRRQMRGSLEQLGLAAVLYDGIEPENLTDLIHWLEKFEISAEDLGNLIHALLDIYRIQGVLSDPFLQRDWSPQDAEVRKGIVNITEFYCPHVLVFQKEGESKYQKGWMAQNGRSAAQVFLRKVFPTLKSDVRDRFLEELWEWLIGKDLLVPAEIKRKRAGRIVSVRGGSGYQINYKRIGITHSEGRYVCQSCRLSRSRLTPGGVCPAYRCKGRLIYQHWDEEHYDVVQYTKLDFVPLIPREHSAQVPQDDRLKYEREFKEKRSTVNCLVATPTLELGVDIGQLEMVLMRNVPPSPASYVQRNGRAGRRHRIGVVFSYCRNRSHDKYFYRHPEQMISGRILVPAFSMQNEPLIRKHIFSTVLSFLRQKEDTAEIINAIIPSFIWHYFGQKENGRERYRDEPLKVKTPLEEAIRKYRDEILNFLETIFTDTWPEESRSLVSRESLEKVLKDMPDELQTIVDDLFARVSAYKRILNEYAELERKGERLSPENKNKRTRYEKALDRLWLEEQENYAITYLAKRGFLPGYALTKDTVRAQCAEPYIDLPRPTCVALREFVPANLIYANRNEFRVERLNFYVLQARDKNFRSQIETFYVDGSFTRLAQGRKEFEGGGEETITLGSVKLVDVELEPRGNIGDQQEYPRRVSYQILGLLSPYHAGGFKGRLGKIDCAYYYQGQLKLVNVGPYQLLAKGEYGFPICPVCGELRSPFASQVEIESFAEGHRKKCGREIERLCLLTEVHSDLLIIGPFENELDSYHVAEIIRIGTRLVLDMGDQELENVSIKDDAGGTKLVFYDPIPGGTGFLPLILKFWSDIVLSAKVAIEQCDCEEACYNCLLHYRNQPYHNLMSRSRALALIEGLLPWQKEHDIPPNYVEVDIEDEEQLESPAEERFLKILEKRGFPTPVPQFEVVLSSTQKTIADFAYPDQRILIYIDGLSEGIHGNPIQRQKDKLLRAKAQAKGYRILEIPAEALHDKTMLADYLDILSDYLS</sequence>
<accession>A0A177E6S9</accession>
<dbReference type="PANTHER" id="PTHR47957">
    <property type="entry name" value="ATP-DEPENDENT HELICASE HRQ1"/>
    <property type="match status" value="1"/>
</dbReference>
<dbReference type="InterPro" id="IPR001650">
    <property type="entry name" value="Helicase_C-like"/>
</dbReference>
<dbReference type="Pfam" id="PF00270">
    <property type="entry name" value="DEAD"/>
    <property type="match status" value="1"/>
</dbReference>
<evidence type="ECO:0008006" key="7">
    <source>
        <dbReference type="Google" id="ProtNLM"/>
    </source>
</evidence>
<dbReference type="PANTHER" id="PTHR47957:SF3">
    <property type="entry name" value="ATP-DEPENDENT HELICASE HRQ1"/>
    <property type="match status" value="1"/>
</dbReference>
<keyword evidence="6" id="KW-1185">Reference proteome</keyword>
<feature type="domain" description="Helicase ATP-binding" evidence="3">
    <location>
        <begin position="1"/>
        <end position="171"/>
    </location>
</feature>
<dbReference type="Pfam" id="PF09369">
    <property type="entry name" value="MZB"/>
    <property type="match status" value="1"/>
</dbReference>
<name>A0A177E6S9_9BACT</name>
<dbReference type="GO" id="GO:0005524">
    <property type="term" value="F:ATP binding"/>
    <property type="evidence" value="ECO:0007669"/>
    <property type="project" value="UniProtKB-KW"/>
</dbReference>
<comment type="caution">
    <text evidence="5">The sequence shown here is derived from an EMBL/GenBank/DDBJ whole genome shotgun (WGS) entry which is preliminary data.</text>
</comment>
<keyword evidence="1" id="KW-0547">Nucleotide-binding</keyword>
<dbReference type="Gene3D" id="3.40.50.300">
    <property type="entry name" value="P-loop containing nucleotide triphosphate hydrolases"/>
    <property type="match status" value="2"/>
</dbReference>
<protein>
    <recommendedName>
        <fullName evidence="7">DEAD/DEAH box helicase</fullName>
    </recommendedName>
</protein>
<evidence type="ECO:0000256" key="2">
    <source>
        <dbReference type="ARBA" id="ARBA00022840"/>
    </source>
</evidence>
<dbReference type="PROSITE" id="PS51192">
    <property type="entry name" value="HELICASE_ATP_BIND_1"/>
    <property type="match status" value="1"/>
</dbReference>
<dbReference type="Proteomes" id="UP000076964">
    <property type="component" value="Unassembled WGS sequence"/>
</dbReference>
<dbReference type="STRING" id="1795632.TH606_10825"/>
<dbReference type="EMBL" id="LSFI01000082">
    <property type="protein sequence ID" value="OAG26719.1"/>
    <property type="molecule type" value="Genomic_DNA"/>
</dbReference>
<dbReference type="GO" id="GO:0043138">
    <property type="term" value="F:3'-5' DNA helicase activity"/>
    <property type="evidence" value="ECO:0007669"/>
    <property type="project" value="TreeGrafter"/>
</dbReference>
<dbReference type="InterPro" id="IPR018973">
    <property type="entry name" value="MZB"/>
</dbReference>
<organism evidence="5 6">
    <name type="scientific">Thermodesulfatator autotrophicus</name>
    <dbReference type="NCBI Taxonomy" id="1795632"/>
    <lineage>
        <taxon>Bacteria</taxon>
        <taxon>Pseudomonadati</taxon>
        <taxon>Thermodesulfobacteriota</taxon>
        <taxon>Thermodesulfobacteria</taxon>
        <taxon>Thermodesulfobacteriales</taxon>
        <taxon>Thermodesulfatatoraceae</taxon>
        <taxon>Thermodesulfatator</taxon>
    </lineage>
</organism>
<evidence type="ECO:0000256" key="1">
    <source>
        <dbReference type="ARBA" id="ARBA00022741"/>
    </source>
</evidence>
<proteinExistence type="predicted"/>
<dbReference type="Pfam" id="PF00271">
    <property type="entry name" value="Helicase_C"/>
    <property type="match status" value="1"/>
</dbReference>
<gene>
    <name evidence="5" type="ORF">TH606_10825</name>
</gene>
<dbReference type="PROSITE" id="PS51194">
    <property type="entry name" value="HELICASE_CTER"/>
    <property type="match status" value="1"/>
</dbReference>
<keyword evidence="2" id="KW-0067">ATP-binding</keyword>
<dbReference type="SUPFAM" id="SSF52540">
    <property type="entry name" value="P-loop containing nucleoside triphosphate hydrolases"/>
    <property type="match status" value="1"/>
</dbReference>
<dbReference type="InterPro" id="IPR027417">
    <property type="entry name" value="P-loop_NTPase"/>
</dbReference>
<dbReference type="InterPro" id="IPR011545">
    <property type="entry name" value="DEAD/DEAH_box_helicase_dom"/>
</dbReference>
<evidence type="ECO:0000313" key="5">
    <source>
        <dbReference type="EMBL" id="OAG26719.1"/>
    </source>
</evidence>
<evidence type="ECO:0000259" key="3">
    <source>
        <dbReference type="PROSITE" id="PS51192"/>
    </source>
</evidence>
<dbReference type="GO" id="GO:0006289">
    <property type="term" value="P:nucleotide-excision repair"/>
    <property type="evidence" value="ECO:0007669"/>
    <property type="project" value="TreeGrafter"/>
</dbReference>
<dbReference type="GO" id="GO:0036297">
    <property type="term" value="P:interstrand cross-link repair"/>
    <property type="evidence" value="ECO:0007669"/>
    <property type="project" value="TreeGrafter"/>
</dbReference>